<dbReference type="Proteomes" id="UP000578030">
    <property type="component" value="Unassembled WGS sequence"/>
</dbReference>
<dbReference type="InterPro" id="IPR032710">
    <property type="entry name" value="NTF2-like_dom_sf"/>
</dbReference>
<dbReference type="SUPFAM" id="SSF54427">
    <property type="entry name" value="NTF2-like"/>
    <property type="match status" value="1"/>
</dbReference>
<dbReference type="InterPro" id="IPR013249">
    <property type="entry name" value="RNA_pol_sigma70_r4_t2"/>
</dbReference>
<feature type="domain" description="RNA polymerase sigma factor 70 region 4 type 2" evidence="3">
    <location>
        <begin position="107"/>
        <end position="158"/>
    </location>
</feature>
<dbReference type="Gene3D" id="1.10.1740.10">
    <property type="match status" value="1"/>
</dbReference>
<dbReference type="PANTHER" id="PTHR30173">
    <property type="entry name" value="SIGMA 19 FACTOR"/>
    <property type="match status" value="1"/>
</dbReference>
<dbReference type="NCBIfam" id="NF007214">
    <property type="entry name" value="PRK09636.1"/>
    <property type="match status" value="1"/>
</dbReference>
<comment type="caution">
    <text evidence="4">The sequence shown here is derived from an EMBL/GenBank/DDBJ whole genome shotgun (WGS) entry which is preliminary data.</text>
</comment>
<dbReference type="Pfam" id="PF08281">
    <property type="entry name" value="Sigma70_r4_2"/>
    <property type="match status" value="1"/>
</dbReference>
<dbReference type="InterPro" id="IPR036388">
    <property type="entry name" value="WH-like_DNA-bd_sf"/>
</dbReference>
<dbReference type="SUPFAM" id="SSF88946">
    <property type="entry name" value="Sigma2 domain of RNA polymerase sigma factors"/>
    <property type="match status" value="1"/>
</dbReference>
<feature type="domain" description="RNA polymerase sigma-70 region 2" evidence="2">
    <location>
        <begin position="8"/>
        <end position="71"/>
    </location>
</feature>
<dbReference type="Pfam" id="PF04542">
    <property type="entry name" value="Sigma70_r2"/>
    <property type="match status" value="1"/>
</dbReference>
<dbReference type="Gene3D" id="1.10.10.10">
    <property type="entry name" value="Winged helix-like DNA-binding domain superfamily/Winged helix DNA-binding domain"/>
    <property type="match status" value="1"/>
</dbReference>
<dbReference type="InterPro" id="IPR013325">
    <property type="entry name" value="RNA_pol_sigma_r2"/>
</dbReference>
<dbReference type="NCBIfam" id="TIGR02937">
    <property type="entry name" value="sigma70-ECF"/>
    <property type="match status" value="1"/>
</dbReference>
<comment type="subunit">
    <text evidence="1">Interacts transiently with the RNA polymerase catalytic core formed by RpoA, RpoB, RpoC and RpoZ (2 alpha, 1 beta, 1 beta' and 1 omega subunit) to form the RNA polymerase holoenzyme that can initiate transcription.</text>
</comment>
<proteinExistence type="predicted"/>
<protein>
    <submittedName>
        <fullName evidence="4">RNA polymerase sigma factor SigJ</fullName>
    </submittedName>
</protein>
<dbReference type="InterPro" id="IPR014284">
    <property type="entry name" value="RNA_pol_sigma-70_dom"/>
</dbReference>
<name>A0A7W4K5N8_9PROT</name>
<dbReference type="InterPro" id="IPR013324">
    <property type="entry name" value="RNA_pol_sigma_r3/r4-like"/>
</dbReference>
<evidence type="ECO:0000259" key="2">
    <source>
        <dbReference type="Pfam" id="PF04542"/>
    </source>
</evidence>
<evidence type="ECO:0000313" key="4">
    <source>
        <dbReference type="EMBL" id="MBB2200655.1"/>
    </source>
</evidence>
<dbReference type="GO" id="GO:0003677">
    <property type="term" value="F:DNA binding"/>
    <property type="evidence" value="ECO:0007669"/>
    <property type="project" value="InterPro"/>
</dbReference>
<dbReference type="InterPro" id="IPR052704">
    <property type="entry name" value="ECF_Sigma-70_Domain"/>
</dbReference>
<dbReference type="GO" id="GO:0006352">
    <property type="term" value="P:DNA-templated transcription initiation"/>
    <property type="evidence" value="ECO:0007669"/>
    <property type="project" value="InterPro"/>
</dbReference>
<dbReference type="GO" id="GO:0016987">
    <property type="term" value="F:sigma factor activity"/>
    <property type="evidence" value="ECO:0007669"/>
    <property type="project" value="InterPro"/>
</dbReference>
<dbReference type="PANTHER" id="PTHR30173:SF43">
    <property type="entry name" value="ECF RNA POLYMERASE SIGMA FACTOR SIGI-RELATED"/>
    <property type="match status" value="1"/>
</dbReference>
<evidence type="ECO:0000256" key="1">
    <source>
        <dbReference type="ARBA" id="ARBA00011344"/>
    </source>
</evidence>
<dbReference type="EMBL" id="JABEQM010000002">
    <property type="protein sequence ID" value="MBB2200655.1"/>
    <property type="molecule type" value="Genomic_DNA"/>
</dbReference>
<evidence type="ECO:0000313" key="5">
    <source>
        <dbReference type="Proteomes" id="UP000578030"/>
    </source>
</evidence>
<sequence>MSGPTEIFMQARPDMIGVAYRMTGSLSVAEDMAQDAFLRWHAADRTVIANPRAWLLKVVTRLCLDWLRSASHRRERYIGPWLPEPLLETPDAPQAMKHMHDQDLSVAFLLLLRSLSPAERAVFILHDLFETPFHDLAALLGRSEEACRQLASRARRHLGRPDVRPAQGHEAAMRLAEAFLAASRKGDETTLRNLLARDVRLVSDGGGRRPAARNVIEGADRICRLFVAQARRTAGRPAAVLYRGLINGAAGFVTREADGLVQTTTLLLEGEQVTAIHVVRNPDKLRNVEARLVH</sequence>
<evidence type="ECO:0000259" key="3">
    <source>
        <dbReference type="Pfam" id="PF08281"/>
    </source>
</evidence>
<dbReference type="SUPFAM" id="SSF88659">
    <property type="entry name" value="Sigma3 and sigma4 domains of RNA polymerase sigma factors"/>
    <property type="match status" value="1"/>
</dbReference>
<dbReference type="RefSeq" id="WP_182954504.1">
    <property type="nucleotide sequence ID" value="NZ_JABEQM010000002.1"/>
</dbReference>
<dbReference type="InterPro" id="IPR007627">
    <property type="entry name" value="RNA_pol_sigma70_r2"/>
</dbReference>
<reference evidence="4 5" key="1">
    <citation type="submission" date="2020-04" db="EMBL/GenBank/DDBJ databases">
        <title>Description of novel Gluconacetobacter.</title>
        <authorList>
            <person name="Sombolestani A."/>
        </authorList>
    </citation>
    <scope>NUCLEOTIDE SEQUENCE [LARGE SCALE GENOMIC DNA]</scope>
    <source>
        <strain evidence="4 5">LMG 27802</strain>
    </source>
</reference>
<organism evidence="4 5">
    <name type="scientific">Gluconacetobacter tumulisoli</name>
    <dbReference type="NCBI Taxonomy" id="1286189"/>
    <lineage>
        <taxon>Bacteria</taxon>
        <taxon>Pseudomonadati</taxon>
        <taxon>Pseudomonadota</taxon>
        <taxon>Alphaproteobacteria</taxon>
        <taxon>Acetobacterales</taxon>
        <taxon>Acetobacteraceae</taxon>
        <taxon>Gluconacetobacter</taxon>
    </lineage>
</organism>
<gene>
    <name evidence="4" type="primary">sigJ</name>
    <name evidence="4" type="ORF">HLH28_03505</name>
</gene>
<dbReference type="AlphaFoldDB" id="A0A7W4K5N8"/>
<accession>A0A7W4K5N8</accession>
<keyword evidence="5" id="KW-1185">Reference proteome</keyword>